<evidence type="ECO:0000313" key="2">
    <source>
        <dbReference type="EMBL" id="ANB12403.1"/>
    </source>
</evidence>
<feature type="compositionally biased region" description="Basic residues" evidence="1">
    <location>
        <begin position="98"/>
        <end position="109"/>
    </location>
</feature>
<accession>A0A167D2P9</accession>
<dbReference type="RefSeq" id="XP_018734880.1">
    <property type="nucleotide sequence ID" value="XM_018882608.1"/>
</dbReference>
<dbReference type="OrthoDB" id="444592at2759"/>
<feature type="region of interest" description="Disordered" evidence="1">
    <location>
        <begin position="67"/>
        <end position="145"/>
    </location>
</feature>
<dbReference type="KEGG" id="slb:AWJ20_656"/>
<proteinExistence type="predicted"/>
<dbReference type="GeneID" id="30037712"/>
<protein>
    <submittedName>
        <fullName evidence="2">Uncharacterized protein</fullName>
    </submittedName>
</protein>
<feature type="compositionally biased region" description="Low complexity" evidence="1">
    <location>
        <begin position="68"/>
        <end position="82"/>
    </location>
</feature>
<name>A0A167D2P9_9ASCO</name>
<keyword evidence="3" id="KW-1185">Reference proteome</keyword>
<reference evidence="2 3" key="1">
    <citation type="submission" date="2016-02" db="EMBL/GenBank/DDBJ databases">
        <title>Complete genome sequence and transcriptome regulation of the pentose utilising yeast Sugiyamaella lignohabitans.</title>
        <authorList>
            <person name="Bellasio M."/>
            <person name="Peymann A."/>
            <person name="Valli M."/>
            <person name="Sipitzky M."/>
            <person name="Graf A."/>
            <person name="Sauer M."/>
            <person name="Marx H."/>
            <person name="Mattanovich D."/>
        </authorList>
    </citation>
    <scope>NUCLEOTIDE SEQUENCE [LARGE SCALE GENOMIC DNA]</scope>
    <source>
        <strain evidence="2 3">CBS 10342</strain>
    </source>
</reference>
<evidence type="ECO:0000256" key="1">
    <source>
        <dbReference type="SAM" id="MobiDB-lite"/>
    </source>
</evidence>
<dbReference type="Proteomes" id="UP000189580">
    <property type="component" value="Chromosome a"/>
</dbReference>
<dbReference type="AlphaFoldDB" id="A0A167D2P9"/>
<dbReference type="Gene3D" id="1.10.8.50">
    <property type="match status" value="1"/>
</dbReference>
<feature type="compositionally biased region" description="Basic residues" evidence="1">
    <location>
        <begin position="130"/>
        <end position="145"/>
    </location>
</feature>
<organism evidence="2 3">
    <name type="scientific">Sugiyamaella lignohabitans</name>
    <dbReference type="NCBI Taxonomy" id="796027"/>
    <lineage>
        <taxon>Eukaryota</taxon>
        <taxon>Fungi</taxon>
        <taxon>Dikarya</taxon>
        <taxon>Ascomycota</taxon>
        <taxon>Saccharomycotina</taxon>
        <taxon>Dipodascomycetes</taxon>
        <taxon>Dipodascales</taxon>
        <taxon>Trichomonascaceae</taxon>
        <taxon>Sugiyamaella</taxon>
    </lineage>
</organism>
<sequence length="145" mass="16107">MYEVRLDVEDKILTGGIGNTEAFPKDWLMLYRWGKRRKGEKQKTADGYEVDHVTVGGRTACYVPALQKKSASSLSESTASKLSKTKVKSETSEPAKPTKAKSPKSRAKKPKVEEESGDNLDDDGEEAHPPAKKGRTTRRSQRNNL</sequence>
<dbReference type="EMBL" id="CP014501">
    <property type="protein sequence ID" value="ANB12403.1"/>
    <property type="molecule type" value="Genomic_DNA"/>
</dbReference>
<evidence type="ECO:0000313" key="3">
    <source>
        <dbReference type="Proteomes" id="UP000189580"/>
    </source>
</evidence>
<feature type="compositionally biased region" description="Acidic residues" evidence="1">
    <location>
        <begin position="115"/>
        <end position="125"/>
    </location>
</feature>
<gene>
    <name evidence="2" type="ORF">AWJ20_656</name>
</gene>